<dbReference type="AlphaFoldDB" id="A0A934IYW3"/>
<proteinExistence type="predicted"/>
<comment type="caution">
    <text evidence="1">The sequence shown here is derived from an EMBL/GenBank/DDBJ whole genome shotgun (WGS) entry which is preliminary data.</text>
</comment>
<accession>A0A934IYW3</accession>
<sequence length="151" mass="17632">MMGPYREIVDTWLEEDQLLPRKQRHTGVRIFQRLQAEHAFTGGQRTVLSYVKQQKSRMALDSAKTYERLEYPPGEAQVDFTTIQVSRDQHLMTYKLLVLSFPYSNGSFVYPIPAEKQECFLEEMKQCFQEMGGVPQVFANLLRKPRSINHS</sequence>
<keyword evidence="2" id="KW-1185">Reference proteome</keyword>
<evidence type="ECO:0000313" key="2">
    <source>
        <dbReference type="Proteomes" id="UP000640274"/>
    </source>
</evidence>
<protein>
    <submittedName>
        <fullName evidence="1">Transposase</fullName>
    </submittedName>
</protein>
<gene>
    <name evidence="1" type="ORF">JFN88_10840</name>
</gene>
<reference evidence="1" key="1">
    <citation type="submission" date="2020-12" db="EMBL/GenBank/DDBJ databases">
        <authorList>
            <person name="Huq M.A."/>
        </authorList>
    </citation>
    <scope>NUCLEOTIDE SEQUENCE</scope>
    <source>
        <strain evidence="1">MAHUQ-46</strain>
    </source>
</reference>
<dbReference type="Proteomes" id="UP000640274">
    <property type="component" value="Unassembled WGS sequence"/>
</dbReference>
<name>A0A934IYW3_9BACL</name>
<dbReference type="EMBL" id="JAELUP010000048">
    <property type="protein sequence ID" value="MBJ6361771.1"/>
    <property type="molecule type" value="Genomic_DNA"/>
</dbReference>
<organism evidence="1 2">
    <name type="scientific">Paenibacillus roseus</name>
    <dbReference type="NCBI Taxonomy" id="2798579"/>
    <lineage>
        <taxon>Bacteria</taxon>
        <taxon>Bacillati</taxon>
        <taxon>Bacillota</taxon>
        <taxon>Bacilli</taxon>
        <taxon>Bacillales</taxon>
        <taxon>Paenibacillaceae</taxon>
        <taxon>Paenibacillus</taxon>
    </lineage>
</organism>
<evidence type="ECO:0000313" key="1">
    <source>
        <dbReference type="EMBL" id="MBJ6361771.1"/>
    </source>
</evidence>